<sequence length="86" mass="10266">MKKIFEDSIKLHKFCLTIPELQFIYEKRHDGYLFIAGDPEDIINEFKDDTFLAQGIIPFKYYHEIEQKIKKEAPNTWLAVSEENLE</sequence>
<organism evidence="1">
    <name type="scientific">marine sediment metagenome</name>
    <dbReference type="NCBI Taxonomy" id="412755"/>
    <lineage>
        <taxon>unclassified sequences</taxon>
        <taxon>metagenomes</taxon>
        <taxon>ecological metagenomes</taxon>
    </lineage>
</organism>
<reference evidence="1" key="1">
    <citation type="journal article" date="2014" name="Front. Microbiol.">
        <title>High frequency of phylogenetically diverse reductive dehalogenase-homologous genes in deep subseafloor sedimentary metagenomes.</title>
        <authorList>
            <person name="Kawai M."/>
            <person name="Futagami T."/>
            <person name="Toyoda A."/>
            <person name="Takaki Y."/>
            <person name="Nishi S."/>
            <person name="Hori S."/>
            <person name="Arai W."/>
            <person name="Tsubouchi T."/>
            <person name="Morono Y."/>
            <person name="Uchiyama I."/>
            <person name="Ito T."/>
            <person name="Fujiyama A."/>
            <person name="Inagaki F."/>
            <person name="Takami H."/>
        </authorList>
    </citation>
    <scope>NUCLEOTIDE SEQUENCE</scope>
    <source>
        <strain evidence="1">Expedition CK06-06</strain>
    </source>
</reference>
<dbReference type="EMBL" id="BARS01008199">
    <property type="protein sequence ID" value="GAF75347.1"/>
    <property type="molecule type" value="Genomic_DNA"/>
</dbReference>
<evidence type="ECO:0000313" key="1">
    <source>
        <dbReference type="EMBL" id="GAF75347.1"/>
    </source>
</evidence>
<dbReference type="AlphaFoldDB" id="X0SHF8"/>
<protein>
    <submittedName>
        <fullName evidence="1">Uncharacterized protein</fullName>
    </submittedName>
</protein>
<proteinExistence type="predicted"/>
<gene>
    <name evidence="1" type="ORF">S01H1_15682</name>
</gene>
<comment type="caution">
    <text evidence="1">The sequence shown here is derived from an EMBL/GenBank/DDBJ whole genome shotgun (WGS) entry which is preliminary data.</text>
</comment>
<name>X0SHF8_9ZZZZ</name>
<accession>X0SHF8</accession>